<keyword evidence="1" id="KW-1133">Transmembrane helix</keyword>
<dbReference type="OrthoDB" id="1461976at2759"/>
<name>A0A1U7LHW0_NEOID</name>
<dbReference type="InterPro" id="IPR012171">
    <property type="entry name" value="Fatty_acid_desaturase"/>
</dbReference>
<proteinExistence type="predicted"/>
<feature type="transmembrane region" description="Helical" evidence="1">
    <location>
        <begin position="252"/>
        <end position="271"/>
    </location>
</feature>
<keyword evidence="1" id="KW-0812">Transmembrane</keyword>
<dbReference type="Pfam" id="PF00487">
    <property type="entry name" value="FA_desaturase"/>
    <property type="match status" value="1"/>
</dbReference>
<reference evidence="3 4" key="1">
    <citation type="submission" date="2016-04" db="EMBL/GenBank/DDBJ databases">
        <title>Evolutionary innovation and constraint leading to complex multicellularity in the Ascomycota.</title>
        <authorList>
            <person name="Cisse O."/>
            <person name="Nguyen A."/>
            <person name="Hewitt D.A."/>
            <person name="Jedd G."/>
            <person name="Stajich J.E."/>
        </authorList>
    </citation>
    <scope>NUCLEOTIDE SEQUENCE [LARGE SCALE GENOMIC DNA]</scope>
    <source>
        <strain evidence="3 4">DAH-3</strain>
    </source>
</reference>
<comment type="caution">
    <text evidence="3">The sequence shown here is derived from an EMBL/GenBank/DDBJ whole genome shotgun (WGS) entry which is preliminary data.</text>
</comment>
<sequence>MAPFNDKIDIQRPVSIDPQTSPIGKDVYTDSYGREFSPPGLFCFRHCLTSEFSIKEIYDAIPKHCFDRFALRGLSYVLRDVFLIATAGYCATYIPSLPYFALQFLAWFAYTALQGAFMTGIWVLAHECGHGAFSGSGFVCDLVGWTLHSLLLVPYFSWKFSHGKHHKHTGSMEKDVVFVPRTLKLKLEKRGEELSELLGETPLYSIIRLIVQQLLGWPAYLLLDITGQNYNNYRTSHFDPGFPLFEKGQGKWILVSDLGVAIVGYAIYACIQKFGWLNVLLYYGVPYLYVNSNLVWITYLQHTDPALPHYRCSQWNFVRGASCTIDRDFGFIGTHLFHRIIETHVAHHFVSRMPFYHAEEATKAIRKVMGEAYMKDTTPIPLALWRTVRTCQYVPDTGDVVFFRNENGIGPLGRSKAD</sequence>
<keyword evidence="1" id="KW-0472">Membrane</keyword>
<dbReference type="PANTHER" id="PTHR32100">
    <property type="entry name" value="OMEGA-6 FATTY ACID DESATURASE, CHLOROPLASTIC"/>
    <property type="match status" value="1"/>
</dbReference>
<evidence type="ECO:0000313" key="4">
    <source>
        <dbReference type="Proteomes" id="UP000186594"/>
    </source>
</evidence>
<dbReference type="CDD" id="cd03507">
    <property type="entry name" value="Delta12-FADS-like"/>
    <property type="match status" value="1"/>
</dbReference>
<evidence type="ECO:0000256" key="1">
    <source>
        <dbReference type="SAM" id="Phobius"/>
    </source>
</evidence>
<organism evidence="3 4">
    <name type="scientific">Neolecta irregularis (strain DAH-3)</name>
    <dbReference type="NCBI Taxonomy" id="1198029"/>
    <lineage>
        <taxon>Eukaryota</taxon>
        <taxon>Fungi</taxon>
        <taxon>Dikarya</taxon>
        <taxon>Ascomycota</taxon>
        <taxon>Taphrinomycotina</taxon>
        <taxon>Neolectales</taxon>
        <taxon>Neolectaceae</taxon>
        <taxon>Neolecta</taxon>
    </lineage>
</organism>
<evidence type="ECO:0000259" key="2">
    <source>
        <dbReference type="Pfam" id="PF00487"/>
    </source>
</evidence>
<dbReference type="GO" id="GO:0016491">
    <property type="term" value="F:oxidoreductase activity"/>
    <property type="evidence" value="ECO:0007669"/>
    <property type="project" value="InterPro"/>
</dbReference>
<dbReference type="Proteomes" id="UP000186594">
    <property type="component" value="Unassembled WGS sequence"/>
</dbReference>
<accession>A0A1U7LHW0</accession>
<feature type="transmembrane region" description="Helical" evidence="1">
    <location>
        <begin position="137"/>
        <end position="158"/>
    </location>
</feature>
<dbReference type="EMBL" id="LXFE01003687">
    <property type="protein sequence ID" value="OLL22234.1"/>
    <property type="molecule type" value="Genomic_DNA"/>
</dbReference>
<dbReference type="GO" id="GO:0006629">
    <property type="term" value="P:lipid metabolic process"/>
    <property type="evidence" value="ECO:0007669"/>
    <property type="project" value="InterPro"/>
</dbReference>
<dbReference type="OMA" id="DTVFVPW"/>
<dbReference type="AlphaFoldDB" id="A0A1U7LHW0"/>
<gene>
    <name evidence="3" type="ORF">NEOLI_003172</name>
</gene>
<evidence type="ECO:0000313" key="3">
    <source>
        <dbReference type="EMBL" id="OLL22234.1"/>
    </source>
</evidence>
<protein>
    <submittedName>
        <fullName evidence="3">Delta(12) fatty acid desaturase</fullName>
    </submittedName>
</protein>
<feature type="transmembrane region" description="Helical" evidence="1">
    <location>
        <begin position="76"/>
        <end position="94"/>
    </location>
</feature>
<dbReference type="STRING" id="1198029.A0A1U7LHW0"/>
<keyword evidence="4" id="KW-1185">Reference proteome</keyword>
<feature type="transmembrane region" description="Helical" evidence="1">
    <location>
        <begin position="100"/>
        <end position="125"/>
    </location>
</feature>
<feature type="domain" description="Fatty acid desaturase" evidence="2">
    <location>
        <begin position="106"/>
        <end position="374"/>
    </location>
</feature>
<dbReference type="InterPro" id="IPR005804">
    <property type="entry name" value="FA_desaturase_dom"/>
</dbReference>